<accession>W9QGB9</accession>
<organism evidence="2 3">
    <name type="scientific">Morus notabilis</name>
    <dbReference type="NCBI Taxonomy" id="981085"/>
    <lineage>
        <taxon>Eukaryota</taxon>
        <taxon>Viridiplantae</taxon>
        <taxon>Streptophyta</taxon>
        <taxon>Embryophyta</taxon>
        <taxon>Tracheophyta</taxon>
        <taxon>Spermatophyta</taxon>
        <taxon>Magnoliopsida</taxon>
        <taxon>eudicotyledons</taxon>
        <taxon>Gunneridae</taxon>
        <taxon>Pentapetalae</taxon>
        <taxon>rosids</taxon>
        <taxon>fabids</taxon>
        <taxon>Rosales</taxon>
        <taxon>Moraceae</taxon>
        <taxon>Moreae</taxon>
        <taxon>Morus</taxon>
    </lineage>
</organism>
<proteinExistence type="predicted"/>
<name>W9QGB9_9ROSA</name>
<sequence length="157" mass="17177">MSMTPVRAVVASSKPKPPEAKLTPVARSWSVGDGLRGVFFPTTGIRAVVKIKKKVKMMSGIKFENIEQFDEKKIASRISLSCGSSPCEFEIDDLVKKDSRMAAPDESGPTGDDDPQPLLRQRRRDAADLEMRRSRKRNVIIARGIKSATEGGGMGES</sequence>
<protein>
    <submittedName>
        <fullName evidence="2">Uncharacterized protein</fullName>
    </submittedName>
</protein>
<gene>
    <name evidence="2" type="ORF">L484_007882</name>
</gene>
<dbReference type="Proteomes" id="UP000030645">
    <property type="component" value="Unassembled WGS sequence"/>
</dbReference>
<dbReference type="AlphaFoldDB" id="W9QGB9"/>
<feature type="region of interest" description="Disordered" evidence="1">
    <location>
        <begin position="1"/>
        <end position="21"/>
    </location>
</feature>
<reference evidence="3" key="1">
    <citation type="submission" date="2013-01" db="EMBL/GenBank/DDBJ databases">
        <title>Draft Genome Sequence of a Mulberry Tree, Morus notabilis C.K. Schneid.</title>
        <authorList>
            <person name="He N."/>
            <person name="Zhao S."/>
        </authorList>
    </citation>
    <scope>NUCLEOTIDE SEQUENCE</scope>
</reference>
<evidence type="ECO:0000313" key="3">
    <source>
        <dbReference type="Proteomes" id="UP000030645"/>
    </source>
</evidence>
<keyword evidence="3" id="KW-1185">Reference proteome</keyword>
<evidence type="ECO:0000313" key="2">
    <source>
        <dbReference type="EMBL" id="EXB36820.1"/>
    </source>
</evidence>
<feature type="region of interest" description="Disordered" evidence="1">
    <location>
        <begin position="95"/>
        <end position="133"/>
    </location>
</feature>
<dbReference type="EMBL" id="KE343596">
    <property type="protein sequence ID" value="EXB36820.1"/>
    <property type="molecule type" value="Genomic_DNA"/>
</dbReference>
<evidence type="ECO:0000256" key="1">
    <source>
        <dbReference type="SAM" id="MobiDB-lite"/>
    </source>
</evidence>